<evidence type="ECO:0000256" key="3">
    <source>
        <dbReference type="PROSITE-ProRule" id="PRU00176"/>
    </source>
</evidence>
<dbReference type="SUPFAM" id="SSF51045">
    <property type="entry name" value="WW domain"/>
    <property type="match status" value="1"/>
</dbReference>
<evidence type="ECO:0000256" key="4">
    <source>
        <dbReference type="SAM" id="MobiDB-lite"/>
    </source>
</evidence>
<evidence type="ECO:0000313" key="8">
    <source>
        <dbReference type="Proteomes" id="UP000236319"/>
    </source>
</evidence>
<comment type="caution">
    <text evidence="7">The sequence shown here is derived from an EMBL/GenBank/DDBJ whole genome shotgun (WGS) entry which is preliminary data.</text>
</comment>
<dbReference type="Pfam" id="PF00076">
    <property type="entry name" value="RRM_1"/>
    <property type="match status" value="2"/>
</dbReference>
<dbReference type="AlphaFoldDB" id="A0A2H6KGZ1"/>
<gene>
    <name evidence="7" type="ORF">BOVATA_037470</name>
</gene>
<dbReference type="Gene3D" id="3.30.70.330">
    <property type="match status" value="2"/>
</dbReference>
<dbReference type="Proteomes" id="UP000236319">
    <property type="component" value="Unassembled WGS sequence"/>
</dbReference>
<keyword evidence="8" id="KW-1185">Reference proteome</keyword>
<dbReference type="RefSeq" id="XP_028868497.1">
    <property type="nucleotide sequence ID" value="XM_029012664.1"/>
</dbReference>
<protein>
    <submittedName>
        <fullName evidence="7">RNA-binding protein</fullName>
    </submittedName>
</protein>
<dbReference type="SUPFAM" id="SSF54928">
    <property type="entry name" value="RNA-binding domain, RBD"/>
    <property type="match status" value="1"/>
</dbReference>
<dbReference type="SMART" id="SM00360">
    <property type="entry name" value="RRM"/>
    <property type="match status" value="2"/>
</dbReference>
<dbReference type="Gene3D" id="2.20.70.10">
    <property type="match status" value="1"/>
</dbReference>
<dbReference type="PANTHER" id="PTHR24012">
    <property type="entry name" value="RNA BINDING PROTEIN"/>
    <property type="match status" value="1"/>
</dbReference>
<dbReference type="InterPro" id="IPR001202">
    <property type="entry name" value="WW_dom"/>
</dbReference>
<evidence type="ECO:0000259" key="6">
    <source>
        <dbReference type="PROSITE" id="PS50102"/>
    </source>
</evidence>
<dbReference type="PROSITE" id="PS50102">
    <property type="entry name" value="RRM"/>
    <property type="match status" value="2"/>
</dbReference>
<dbReference type="VEuPathDB" id="PiroplasmaDB:BOVATA_037470"/>
<evidence type="ECO:0000256" key="1">
    <source>
        <dbReference type="ARBA" id="ARBA00022737"/>
    </source>
</evidence>
<dbReference type="InterPro" id="IPR000504">
    <property type="entry name" value="RRM_dom"/>
</dbReference>
<evidence type="ECO:0000259" key="5">
    <source>
        <dbReference type="PROSITE" id="PS50020"/>
    </source>
</evidence>
<evidence type="ECO:0000256" key="2">
    <source>
        <dbReference type="ARBA" id="ARBA00022884"/>
    </source>
</evidence>
<dbReference type="CDD" id="cd12362">
    <property type="entry name" value="RRM3_CELF1-6"/>
    <property type="match status" value="1"/>
</dbReference>
<dbReference type="GO" id="GO:0003723">
    <property type="term" value="F:RNA binding"/>
    <property type="evidence" value="ECO:0007669"/>
    <property type="project" value="UniProtKB-UniRule"/>
</dbReference>
<feature type="domain" description="WW" evidence="5">
    <location>
        <begin position="117"/>
        <end position="144"/>
    </location>
</feature>
<dbReference type="InterPro" id="IPR036020">
    <property type="entry name" value="WW_dom_sf"/>
</dbReference>
<sequence>MANPYNYAIGKDVKIFIGGIPAAITEEELRRELSKLGGLTSTFYMPDLNHGSSGWAFATYTDRADGAAAVQAIDGKLYFEGCQEPCKAQIVTSRNSPDYIKSTCNTHSGPVTASGYWQQFTNSDGVPYYYNMRTGQTQWRRPVEMEHQVPAAKPVVGNTLFGPPGSNLFVFHLPAEWDDADFILHFQQFGTVLSARVQRDSAGRNKGFGFISYDNPLSALNAIKSMNGFNVAGKYLKVQLKKGEEHCAYPNTGGDASLNGVRSDSIRSNMSAGRQHRRPPYRDPRGKGGTQAH</sequence>
<dbReference type="EMBL" id="BDSA01000004">
    <property type="protein sequence ID" value="GBE62254.1"/>
    <property type="molecule type" value="Genomic_DNA"/>
</dbReference>
<dbReference type="Pfam" id="PF00397">
    <property type="entry name" value="WW"/>
    <property type="match status" value="1"/>
</dbReference>
<organism evidence="7 8">
    <name type="scientific">Babesia ovata</name>
    <dbReference type="NCBI Taxonomy" id="189622"/>
    <lineage>
        <taxon>Eukaryota</taxon>
        <taxon>Sar</taxon>
        <taxon>Alveolata</taxon>
        <taxon>Apicomplexa</taxon>
        <taxon>Aconoidasida</taxon>
        <taxon>Piroplasmida</taxon>
        <taxon>Babesiidae</taxon>
        <taxon>Babesia</taxon>
    </lineage>
</organism>
<name>A0A2H6KGZ1_9APIC</name>
<feature type="domain" description="RRM" evidence="6">
    <location>
        <begin position="13"/>
        <end position="81"/>
    </location>
</feature>
<feature type="region of interest" description="Disordered" evidence="4">
    <location>
        <begin position="249"/>
        <end position="293"/>
    </location>
</feature>
<feature type="compositionally biased region" description="Polar residues" evidence="4">
    <location>
        <begin position="260"/>
        <end position="272"/>
    </location>
</feature>
<dbReference type="OrthoDB" id="410044at2759"/>
<keyword evidence="2 3" id="KW-0694">RNA-binding</keyword>
<dbReference type="InterPro" id="IPR035979">
    <property type="entry name" value="RBD_domain_sf"/>
</dbReference>
<keyword evidence="1" id="KW-0677">Repeat</keyword>
<evidence type="ECO:0000313" key="7">
    <source>
        <dbReference type="EMBL" id="GBE62254.1"/>
    </source>
</evidence>
<dbReference type="SMART" id="SM00456">
    <property type="entry name" value="WW"/>
    <property type="match status" value="1"/>
</dbReference>
<dbReference type="CDD" id="cd00590">
    <property type="entry name" value="RRM_SF"/>
    <property type="match status" value="1"/>
</dbReference>
<dbReference type="CDD" id="cd00201">
    <property type="entry name" value="WW"/>
    <property type="match status" value="1"/>
</dbReference>
<accession>A0A2H6KGZ1</accession>
<dbReference type="PROSITE" id="PS50020">
    <property type="entry name" value="WW_DOMAIN_2"/>
    <property type="match status" value="1"/>
</dbReference>
<feature type="domain" description="RRM" evidence="6">
    <location>
        <begin position="166"/>
        <end position="243"/>
    </location>
</feature>
<dbReference type="InterPro" id="IPR012677">
    <property type="entry name" value="Nucleotide-bd_a/b_plait_sf"/>
</dbReference>
<reference evidence="7 8" key="1">
    <citation type="journal article" date="2017" name="BMC Genomics">
        <title>Whole-genome assembly of Babesia ovata and comparative genomics between closely related pathogens.</title>
        <authorList>
            <person name="Yamagishi J."/>
            <person name="Asada M."/>
            <person name="Hakimi H."/>
            <person name="Tanaka T.Q."/>
            <person name="Sugimoto C."/>
            <person name="Kawazu S."/>
        </authorList>
    </citation>
    <scope>NUCLEOTIDE SEQUENCE [LARGE SCALE GENOMIC DNA]</scope>
    <source>
        <strain evidence="7 8">Miyake</strain>
    </source>
</reference>
<dbReference type="GeneID" id="39876024"/>
<proteinExistence type="predicted"/>